<dbReference type="Pfam" id="PF00326">
    <property type="entry name" value="Peptidase_S9"/>
    <property type="match status" value="1"/>
</dbReference>
<dbReference type="VEuPathDB" id="FungiDB:MPH_04139"/>
<name>K2S879_MACPH</name>
<dbReference type="HOGENOM" id="CLU_012494_9_2_1"/>
<dbReference type="Gene3D" id="3.40.50.1820">
    <property type="entry name" value="alpha/beta hydrolase"/>
    <property type="match status" value="1"/>
</dbReference>
<dbReference type="InterPro" id="IPR001375">
    <property type="entry name" value="Peptidase_S9_cat"/>
</dbReference>
<protein>
    <submittedName>
        <fullName evidence="4">Uncharacterized protein</fullName>
    </submittedName>
</protein>
<dbReference type="eggNOG" id="ENOG502S3DF">
    <property type="taxonomic scope" value="Eukaryota"/>
</dbReference>
<sequence length="331" mass="34766">MAQPGIVRTTHIYKNFGGLELSLDVISPSNNASAGPTTALIHYHGGFLILGDKQTFPPQWLINAALRRNWTYITPSYRLLPESTGSDALNDALDAANWVAANITPRIVIAGSSAGGYLAVATASQLTTPKPLAVLSVYGMLDLAHPRYLTPGTSVMNQPPIPDTAPLLAQIAAARGIGVKDAYPFPAAPAQDPRMHWIAAAHQEALFPDLLTGVPGMARKIADAGVQAVEPAHRRLFPLAFGAVKGLPPTVLLHGLDDSAVGAEQSIAAAAVLEEAGVEVLLKTVPGREHGFDLREVAPEVDVEAAGDEGSPVVQSLRDVIQFLDAAVARS</sequence>
<proteinExistence type="predicted"/>
<evidence type="ECO:0000259" key="2">
    <source>
        <dbReference type="Pfam" id="PF00326"/>
    </source>
</evidence>
<dbReference type="InterPro" id="IPR050300">
    <property type="entry name" value="GDXG_lipolytic_enzyme"/>
</dbReference>
<organism evidence="4 5">
    <name type="scientific">Macrophomina phaseolina (strain MS6)</name>
    <name type="common">Charcoal rot fungus</name>
    <dbReference type="NCBI Taxonomy" id="1126212"/>
    <lineage>
        <taxon>Eukaryota</taxon>
        <taxon>Fungi</taxon>
        <taxon>Dikarya</taxon>
        <taxon>Ascomycota</taxon>
        <taxon>Pezizomycotina</taxon>
        <taxon>Dothideomycetes</taxon>
        <taxon>Dothideomycetes incertae sedis</taxon>
        <taxon>Botryosphaeriales</taxon>
        <taxon>Botryosphaeriaceae</taxon>
        <taxon>Macrophomina</taxon>
    </lineage>
</organism>
<dbReference type="GO" id="GO:0008236">
    <property type="term" value="F:serine-type peptidase activity"/>
    <property type="evidence" value="ECO:0007669"/>
    <property type="project" value="InterPro"/>
</dbReference>
<dbReference type="SUPFAM" id="SSF53474">
    <property type="entry name" value="alpha/beta-Hydrolases"/>
    <property type="match status" value="1"/>
</dbReference>
<evidence type="ECO:0000313" key="5">
    <source>
        <dbReference type="Proteomes" id="UP000007129"/>
    </source>
</evidence>
<dbReference type="PANTHER" id="PTHR48081">
    <property type="entry name" value="AB HYDROLASE SUPERFAMILY PROTEIN C4A8.06C"/>
    <property type="match status" value="1"/>
</dbReference>
<evidence type="ECO:0000256" key="1">
    <source>
        <dbReference type="ARBA" id="ARBA00022801"/>
    </source>
</evidence>
<comment type="caution">
    <text evidence="4">The sequence shown here is derived from an EMBL/GenBank/DDBJ whole genome shotgun (WGS) entry which is preliminary data.</text>
</comment>
<dbReference type="GO" id="GO:0006508">
    <property type="term" value="P:proteolysis"/>
    <property type="evidence" value="ECO:0007669"/>
    <property type="project" value="InterPro"/>
</dbReference>
<dbReference type="Proteomes" id="UP000007129">
    <property type="component" value="Unassembled WGS sequence"/>
</dbReference>
<dbReference type="Pfam" id="PF07859">
    <property type="entry name" value="Abhydrolase_3"/>
    <property type="match status" value="1"/>
</dbReference>
<dbReference type="AlphaFoldDB" id="K2S879"/>
<dbReference type="EMBL" id="AHHD01000185">
    <property type="protein sequence ID" value="EKG18604.1"/>
    <property type="molecule type" value="Genomic_DNA"/>
</dbReference>
<accession>K2S879</accession>
<dbReference type="InParanoid" id="K2S879"/>
<feature type="domain" description="Alpha/beta hydrolase fold-3" evidence="3">
    <location>
        <begin position="40"/>
        <end position="146"/>
    </location>
</feature>
<dbReference type="OrthoDB" id="19653at2759"/>
<dbReference type="STRING" id="1126212.K2S879"/>
<dbReference type="PANTHER" id="PTHR48081:SF3">
    <property type="entry name" value="ALPHA_BETA HYDROLASE FOLD-3 DOMAIN-CONTAINING PROTEIN"/>
    <property type="match status" value="1"/>
</dbReference>
<evidence type="ECO:0000313" key="4">
    <source>
        <dbReference type="EMBL" id="EKG18604.1"/>
    </source>
</evidence>
<dbReference type="InterPro" id="IPR013094">
    <property type="entry name" value="AB_hydrolase_3"/>
</dbReference>
<gene>
    <name evidence="4" type="ORF">MPH_04139</name>
</gene>
<feature type="domain" description="Peptidase S9 prolyl oligopeptidase catalytic" evidence="2">
    <location>
        <begin position="229"/>
        <end position="293"/>
    </location>
</feature>
<evidence type="ECO:0000259" key="3">
    <source>
        <dbReference type="Pfam" id="PF07859"/>
    </source>
</evidence>
<reference evidence="4 5" key="1">
    <citation type="journal article" date="2012" name="BMC Genomics">
        <title>Tools to kill: Genome of one of the most destructive plant pathogenic fungi Macrophomina phaseolina.</title>
        <authorList>
            <person name="Islam M.S."/>
            <person name="Haque M.S."/>
            <person name="Islam M.M."/>
            <person name="Emdad E.M."/>
            <person name="Halim A."/>
            <person name="Hossen Q.M.M."/>
            <person name="Hossain M.Z."/>
            <person name="Ahmed B."/>
            <person name="Rahim S."/>
            <person name="Rahman M.S."/>
            <person name="Alam M.M."/>
            <person name="Hou S."/>
            <person name="Wan X."/>
            <person name="Saito J.A."/>
            <person name="Alam M."/>
        </authorList>
    </citation>
    <scope>NUCLEOTIDE SEQUENCE [LARGE SCALE GENOMIC DNA]</scope>
    <source>
        <strain evidence="4 5">MS6</strain>
    </source>
</reference>
<dbReference type="InterPro" id="IPR029058">
    <property type="entry name" value="AB_hydrolase_fold"/>
</dbReference>
<keyword evidence="1" id="KW-0378">Hydrolase</keyword>